<name>A0A6A5WPJ2_9PLEO</name>
<evidence type="ECO:0000313" key="1">
    <source>
        <dbReference type="EMBL" id="KAF2000995.1"/>
    </source>
</evidence>
<reference evidence="1" key="1">
    <citation type="journal article" date="2020" name="Stud. Mycol.">
        <title>101 Dothideomycetes genomes: a test case for predicting lifestyles and emergence of pathogens.</title>
        <authorList>
            <person name="Haridas S."/>
            <person name="Albert R."/>
            <person name="Binder M."/>
            <person name="Bloem J."/>
            <person name="Labutti K."/>
            <person name="Salamov A."/>
            <person name="Andreopoulos B."/>
            <person name="Baker S."/>
            <person name="Barry K."/>
            <person name="Bills G."/>
            <person name="Bluhm B."/>
            <person name="Cannon C."/>
            <person name="Castanera R."/>
            <person name="Culley D."/>
            <person name="Daum C."/>
            <person name="Ezra D."/>
            <person name="Gonzalez J."/>
            <person name="Henrissat B."/>
            <person name="Kuo A."/>
            <person name="Liang C."/>
            <person name="Lipzen A."/>
            <person name="Lutzoni F."/>
            <person name="Magnuson J."/>
            <person name="Mondo S."/>
            <person name="Nolan M."/>
            <person name="Ohm R."/>
            <person name="Pangilinan J."/>
            <person name="Park H.-J."/>
            <person name="Ramirez L."/>
            <person name="Alfaro M."/>
            <person name="Sun H."/>
            <person name="Tritt A."/>
            <person name="Yoshinaga Y."/>
            <person name="Zwiers L.-H."/>
            <person name="Turgeon B."/>
            <person name="Goodwin S."/>
            <person name="Spatafora J."/>
            <person name="Crous P."/>
            <person name="Grigoriev I."/>
        </authorList>
    </citation>
    <scope>NUCLEOTIDE SEQUENCE</scope>
    <source>
        <strain evidence="1">CBS 123094</strain>
    </source>
</reference>
<dbReference type="Proteomes" id="UP000799779">
    <property type="component" value="Unassembled WGS sequence"/>
</dbReference>
<dbReference type="AlphaFoldDB" id="A0A6A5WPJ2"/>
<gene>
    <name evidence="1" type="ORF">P154DRAFT_575380</name>
</gene>
<protein>
    <submittedName>
        <fullName evidence="1">Uncharacterized protein</fullName>
    </submittedName>
</protein>
<keyword evidence="2" id="KW-1185">Reference proteome</keyword>
<evidence type="ECO:0000313" key="2">
    <source>
        <dbReference type="Proteomes" id="UP000799779"/>
    </source>
</evidence>
<proteinExistence type="predicted"/>
<accession>A0A6A5WPJ2</accession>
<organism evidence="1 2">
    <name type="scientific">Amniculicola lignicola CBS 123094</name>
    <dbReference type="NCBI Taxonomy" id="1392246"/>
    <lineage>
        <taxon>Eukaryota</taxon>
        <taxon>Fungi</taxon>
        <taxon>Dikarya</taxon>
        <taxon>Ascomycota</taxon>
        <taxon>Pezizomycotina</taxon>
        <taxon>Dothideomycetes</taxon>
        <taxon>Pleosporomycetidae</taxon>
        <taxon>Pleosporales</taxon>
        <taxon>Amniculicolaceae</taxon>
        <taxon>Amniculicola</taxon>
    </lineage>
</organism>
<sequence>MTDCAVMRGHLGVSFSWKGSEMHLGPGPWTVLGDVGCDDGGTSPDAQACLQALPHLDSKQGLKASGNTVDAPVPRLPTLYHCCILKGVHTHRWGGEERRHPPPTTLISAPPTMICMTALSESVSAMAGPALAAGGPNNEAITELLVCSALAKIGGAPRLPGAASNNPPEAAL</sequence>
<dbReference type="EMBL" id="ML977585">
    <property type="protein sequence ID" value="KAF2000995.1"/>
    <property type="molecule type" value="Genomic_DNA"/>
</dbReference>